<dbReference type="Gene3D" id="3.40.50.300">
    <property type="entry name" value="P-loop containing nucleotide triphosphate hydrolases"/>
    <property type="match status" value="1"/>
</dbReference>
<feature type="transmembrane region" description="Helical" evidence="9">
    <location>
        <begin position="639"/>
        <end position="664"/>
    </location>
</feature>
<evidence type="ECO:0000256" key="2">
    <source>
        <dbReference type="ARBA" id="ARBA00022448"/>
    </source>
</evidence>
<evidence type="ECO:0000259" key="10">
    <source>
        <dbReference type="PROSITE" id="PS50893"/>
    </source>
</evidence>
<dbReference type="InterPro" id="IPR003593">
    <property type="entry name" value="AAA+_ATPase"/>
</dbReference>
<evidence type="ECO:0000256" key="9">
    <source>
        <dbReference type="SAM" id="Phobius"/>
    </source>
</evidence>
<feature type="region of interest" description="Disordered" evidence="8">
    <location>
        <begin position="771"/>
        <end position="807"/>
    </location>
</feature>
<keyword evidence="2" id="KW-0813">Transport</keyword>
<feature type="region of interest" description="Disordered" evidence="8">
    <location>
        <begin position="430"/>
        <end position="470"/>
    </location>
</feature>
<keyword evidence="3 9" id="KW-0812">Transmembrane</keyword>
<comment type="subcellular location">
    <subcellularLocation>
        <location evidence="1">Membrane</location>
        <topology evidence="1">Multi-pass membrane protein</topology>
    </subcellularLocation>
</comment>
<comment type="caution">
    <text evidence="11">The sequence shown here is derived from an EMBL/GenBank/DDBJ whole genome shotgun (WGS) entry which is preliminary data.</text>
</comment>
<accession>A0ABP1FZ21</accession>
<dbReference type="SUPFAM" id="SSF52540">
    <property type="entry name" value="P-loop containing nucleoside triphosphate hydrolases"/>
    <property type="match status" value="1"/>
</dbReference>
<dbReference type="PROSITE" id="PS50893">
    <property type="entry name" value="ABC_TRANSPORTER_2"/>
    <property type="match status" value="1"/>
</dbReference>
<reference evidence="11 12" key="1">
    <citation type="submission" date="2024-06" db="EMBL/GenBank/DDBJ databases">
        <authorList>
            <person name="Kraege A."/>
            <person name="Thomma B."/>
        </authorList>
    </citation>
    <scope>NUCLEOTIDE SEQUENCE [LARGE SCALE GENOMIC DNA]</scope>
</reference>
<feature type="transmembrane region" description="Helical" evidence="9">
    <location>
        <begin position="670"/>
        <end position="689"/>
    </location>
</feature>
<feature type="transmembrane region" description="Helical" evidence="9">
    <location>
        <begin position="856"/>
        <end position="880"/>
    </location>
</feature>
<evidence type="ECO:0000313" key="12">
    <source>
        <dbReference type="Proteomes" id="UP001497392"/>
    </source>
</evidence>
<dbReference type="CDD" id="cd03213">
    <property type="entry name" value="ABCG_EPDR"/>
    <property type="match status" value="1"/>
</dbReference>
<feature type="transmembrane region" description="Helical" evidence="9">
    <location>
        <begin position="533"/>
        <end position="550"/>
    </location>
</feature>
<organism evidence="11 12">
    <name type="scientific">Coccomyxa viridis</name>
    <dbReference type="NCBI Taxonomy" id="1274662"/>
    <lineage>
        <taxon>Eukaryota</taxon>
        <taxon>Viridiplantae</taxon>
        <taxon>Chlorophyta</taxon>
        <taxon>core chlorophytes</taxon>
        <taxon>Trebouxiophyceae</taxon>
        <taxon>Trebouxiophyceae incertae sedis</taxon>
        <taxon>Coccomyxaceae</taxon>
        <taxon>Coccomyxa</taxon>
    </lineage>
</organism>
<dbReference type="Pfam" id="PF00005">
    <property type="entry name" value="ABC_tran"/>
    <property type="match status" value="1"/>
</dbReference>
<dbReference type="InterPro" id="IPR017871">
    <property type="entry name" value="ABC_transporter-like_CS"/>
</dbReference>
<evidence type="ECO:0000313" key="11">
    <source>
        <dbReference type="EMBL" id="CAL5224254.1"/>
    </source>
</evidence>
<keyword evidence="12" id="KW-1185">Reference proteome</keyword>
<dbReference type="PANTHER" id="PTHR48041">
    <property type="entry name" value="ABC TRANSPORTER G FAMILY MEMBER 28"/>
    <property type="match status" value="1"/>
</dbReference>
<feature type="transmembrane region" description="Helical" evidence="9">
    <location>
        <begin position="562"/>
        <end position="583"/>
    </location>
</feature>
<evidence type="ECO:0000256" key="1">
    <source>
        <dbReference type="ARBA" id="ARBA00004141"/>
    </source>
</evidence>
<keyword evidence="5" id="KW-0067">ATP-binding</keyword>
<evidence type="ECO:0000256" key="5">
    <source>
        <dbReference type="ARBA" id="ARBA00022840"/>
    </source>
</evidence>
<keyword evidence="7 9" id="KW-0472">Membrane</keyword>
<dbReference type="SMART" id="SM00382">
    <property type="entry name" value="AAA"/>
    <property type="match status" value="1"/>
</dbReference>
<dbReference type="InterPro" id="IPR013525">
    <property type="entry name" value="ABC2_TM"/>
</dbReference>
<dbReference type="PANTHER" id="PTHR48041:SF139">
    <property type="entry name" value="PROTEIN SCARLET"/>
    <property type="match status" value="1"/>
</dbReference>
<name>A0ABP1FZ21_9CHLO</name>
<keyword evidence="6 9" id="KW-1133">Transmembrane helix</keyword>
<gene>
    <name evidence="11" type="primary">g6910</name>
    <name evidence="11" type="ORF">VP750_LOCUS5913</name>
</gene>
<evidence type="ECO:0000256" key="6">
    <source>
        <dbReference type="ARBA" id="ARBA00022989"/>
    </source>
</evidence>
<feature type="transmembrane region" description="Helical" evidence="9">
    <location>
        <begin position="603"/>
        <end position="627"/>
    </location>
</feature>
<evidence type="ECO:0000256" key="8">
    <source>
        <dbReference type="SAM" id="MobiDB-lite"/>
    </source>
</evidence>
<dbReference type="InterPro" id="IPR050352">
    <property type="entry name" value="ABCG_transporters"/>
</dbReference>
<dbReference type="PROSITE" id="PS00211">
    <property type="entry name" value="ABC_TRANSPORTER_1"/>
    <property type="match status" value="1"/>
</dbReference>
<feature type="domain" description="ABC transporter" evidence="10">
    <location>
        <begin position="130"/>
        <end position="379"/>
    </location>
</feature>
<keyword evidence="4" id="KW-0547">Nucleotide-binding</keyword>
<proteinExistence type="predicted"/>
<dbReference type="Pfam" id="PF01061">
    <property type="entry name" value="ABC2_membrane"/>
    <property type="match status" value="1"/>
</dbReference>
<dbReference type="InterPro" id="IPR003439">
    <property type="entry name" value="ABC_transporter-like_ATP-bd"/>
</dbReference>
<protein>
    <submittedName>
        <fullName evidence="11">G6910 protein</fullName>
    </submittedName>
</protein>
<sequence>MAVHWDVFLPAVIFAHALGAVLLLYSLEKVSGLVSKSWKRLTGPCINGGRTNDADQLARNSDSASVEVARGAPLELEAAAQKARITSSWRRGCDCTDGCYCTNRWTQKGKASEAATKVAKHLLVKYPAELTWYNVACHVLDQKTLKMKQVLFPTCGSAYPGECLAILGPSGAGKSTALDILSLRKTSGKITGEVLMNGRPLGVQFKRNSAYVAQEDCFVPTMSAVETLNFTATLTLPKSVTVEERNDRIEEVLRIMGLYRSRDTQVGGALPGGILVRGLSGGEKRRLNIACALISSPSILFLDEPTTGLDSFAALNVMEHMSNLAGLGHTVIASIHQPRSAIWEMFDKCVVLSEGHTLYFGAPTRALDWFSGTLGYTYNQARDGSISDWLMDLVSVGFGKPKDWAGRSMIYVSDVQKAAAAFAQDMKENSMEDGFGGSSPRRGGKQAGKPVSAKVGSPLGPNGQQAKGAGRIDMGKAGSIACLEELEEAGKKKQMAEWSSDRYAASWWTQFVVLLRRAMLGQLRNPTDTTSRLFLSTWVGVLAGLAFYNLSDGPESVSKRLALLFFILLLFELLPFCYMSFYVADRRFFAADVSNDLYHPSAYYISAVIAGIPFVIINSLCGCLVAYGLAGLRLTVHSLLINLVVTALQSMISIQLQVFCVWLTPNQDLAYVLATGYVAASILLSGFYLRINDMKLGFMKGLSYLSYTKYAMEAVSSLELNGVIYPRCDSYAQGAALAGSGAGAGAALAPGQHVPPGVSAQALSAVQAQGASPPAQSWSPQSWSPPAQNWQPSPQTWWQSPPSSSATWTPASFGRRLLAGGGEAPDSQVVQIASGGLTPHCNTTGDDLLDFWGYHLSVGTCIGILMCFYVAFHVGSYLALSKLYKQKR</sequence>
<evidence type="ECO:0000256" key="4">
    <source>
        <dbReference type="ARBA" id="ARBA00022741"/>
    </source>
</evidence>
<dbReference type="EMBL" id="CAXHTA020000010">
    <property type="protein sequence ID" value="CAL5224254.1"/>
    <property type="molecule type" value="Genomic_DNA"/>
</dbReference>
<dbReference type="Proteomes" id="UP001497392">
    <property type="component" value="Unassembled WGS sequence"/>
</dbReference>
<feature type="transmembrane region" description="Helical" evidence="9">
    <location>
        <begin position="7"/>
        <end position="27"/>
    </location>
</feature>
<evidence type="ECO:0000256" key="3">
    <source>
        <dbReference type="ARBA" id="ARBA00022692"/>
    </source>
</evidence>
<dbReference type="InterPro" id="IPR027417">
    <property type="entry name" value="P-loop_NTPase"/>
</dbReference>
<evidence type="ECO:0000256" key="7">
    <source>
        <dbReference type="ARBA" id="ARBA00023136"/>
    </source>
</evidence>